<keyword evidence="2" id="KW-1185">Reference proteome</keyword>
<organism evidence="1 2">
    <name type="scientific">Mucilaginibacter paludis DSM 18603</name>
    <dbReference type="NCBI Taxonomy" id="714943"/>
    <lineage>
        <taxon>Bacteria</taxon>
        <taxon>Pseudomonadati</taxon>
        <taxon>Bacteroidota</taxon>
        <taxon>Sphingobacteriia</taxon>
        <taxon>Sphingobacteriales</taxon>
        <taxon>Sphingobacteriaceae</taxon>
        <taxon>Mucilaginibacter</taxon>
    </lineage>
</organism>
<dbReference type="STRING" id="714943.Mucpa_0380"/>
<protein>
    <submittedName>
        <fullName evidence="1">Uncharacterized protein</fullName>
    </submittedName>
</protein>
<gene>
    <name evidence="1" type="ORF">Mucpa_0380</name>
</gene>
<accession>H1YH74</accession>
<sequence length="598" mass="67897">MKICKLIQYSLWGIVLPLCVKAQNTPRLTIDEKKTEVVYQKNAPQDIIVSVANTVPTDSTTDSYYYINVAKIGISKASYSITPNPQKITFGKNMPVKRDIKVTLHADTTDTIPTIFKITLSQQLNSKPLDSCLVIYQPSPRAPTTVEAKLLKSNADIQADLSTLRAQILNGDTTQTYIGKLIIQKNASAVLPGSDEVKSKSLLDRLRKASQTTSNNLTTNVTINTDATTKDMIVNKTVTTKKNDTSTAEKKGTSTDKTETTQYRLKPQTIDSVIVTIKEGEIEFLRVRMLDGSNYVNIDAPIQILDIASRFDDKLTNSVDGSYIFVKDAVDFIVNQRFNYFPSDGTYFLTNNAKHPVKELKVYANAGLNSFVDFRAFTDLFGALNNQANGLLQIEAKSKIYVHRKNIRNHFMYVFYGLEPYFGMSKFDSKFDTVKIADTKTDINRMNLFQRSFFNVGIKLNIFRWDFRPANTLYFNYGYQYNATNITYVNKATSKTDSITGSGTFHTQYFELGLTSKRLNNFGFDGSAKFLFQQLNENSLYANSGFNRLMNFNVTTYYYPGTNPKNCFFVRFSNYLNFSERKDDFYQLQFGYSLNLKL</sequence>
<evidence type="ECO:0000313" key="1">
    <source>
        <dbReference type="EMBL" id="EHQ24576.1"/>
    </source>
</evidence>
<proteinExistence type="predicted"/>
<reference evidence="1" key="1">
    <citation type="submission" date="2011-09" db="EMBL/GenBank/DDBJ databases">
        <title>The permanent draft genome of Mucilaginibacter paludis DSM 18603.</title>
        <authorList>
            <consortium name="US DOE Joint Genome Institute (JGI-PGF)"/>
            <person name="Lucas S."/>
            <person name="Han J."/>
            <person name="Lapidus A."/>
            <person name="Bruce D."/>
            <person name="Goodwin L."/>
            <person name="Pitluck S."/>
            <person name="Peters L."/>
            <person name="Kyrpides N."/>
            <person name="Mavromatis K."/>
            <person name="Ivanova N."/>
            <person name="Mikhailova N."/>
            <person name="Held B."/>
            <person name="Detter J.C."/>
            <person name="Tapia R."/>
            <person name="Han C."/>
            <person name="Land M."/>
            <person name="Hauser L."/>
            <person name="Markowitz V."/>
            <person name="Cheng J.-F."/>
            <person name="Hugenholtz P."/>
            <person name="Woyke T."/>
            <person name="Wu D."/>
            <person name="Tindall B."/>
            <person name="Brambilla E."/>
            <person name="Klenk H.-P."/>
            <person name="Eisen J.A."/>
        </authorList>
    </citation>
    <scope>NUCLEOTIDE SEQUENCE [LARGE SCALE GENOMIC DNA]</scope>
    <source>
        <strain evidence="1">DSM 18603</strain>
    </source>
</reference>
<dbReference type="HOGENOM" id="CLU_456214_0_0_10"/>
<dbReference type="AlphaFoldDB" id="H1YH74"/>
<evidence type="ECO:0000313" key="2">
    <source>
        <dbReference type="Proteomes" id="UP000002774"/>
    </source>
</evidence>
<dbReference type="RefSeq" id="WP_008504122.1">
    <property type="nucleotide sequence ID" value="NZ_CM001403.1"/>
</dbReference>
<dbReference type="eggNOG" id="ENOG5031MPG">
    <property type="taxonomic scope" value="Bacteria"/>
</dbReference>
<dbReference type="Proteomes" id="UP000002774">
    <property type="component" value="Chromosome"/>
</dbReference>
<dbReference type="EMBL" id="CM001403">
    <property type="protein sequence ID" value="EHQ24576.1"/>
    <property type="molecule type" value="Genomic_DNA"/>
</dbReference>
<name>H1YH74_9SPHI</name>
<dbReference type="OrthoDB" id="1399842at2"/>